<evidence type="ECO:0000256" key="5">
    <source>
        <dbReference type="ARBA" id="ARBA00022777"/>
    </source>
</evidence>
<dbReference type="AlphaFoldDB" id="A0A9D1EZN6"/>
<evidence type="ECO:0000256" key="4">
    <source>
        <dbReference type="ARBA" id="ARBA00022741"/>
    </source>
</evidence>
<dbReference type="EC" id="2.7.4.6" evidence="9 12"/>
<keyword evidence="9" id="KW-0460">Magnesium</keyword>
<dbReference type="PANTHER" id="PTHR11349">
    <property type="entry name" value="NUCLEOSIDE DIPHOSPHATE KINASE"/>
    <property type="match status" value="1"/>
</dbReference>
<dbReference type="PROSITE" id="PS51374">
    <property type="entry name" value="NDPK_LIKE"/>
    <property type="match status" value="1"/>
</dbReference>
<comment type="function">
    <text evidence="7">(Microbial infection) Catalyzes the phosphorylation of dZDP to dZTP, when the bacterium is infected by a phage that produces the substrate for the synthesis of dZTP (2- amino-2'-deoxyadenosine 5'-triphosphate), which is then used by the phage as a DNA polymerase substrate.</text>
</comment>
<proteinExistence type="inferred from homology"/>
<dbReference type="Gene3D" id="3.30.70.141">
    <property type="entry name" value="Nucleoside diphosphate kinase-like domain"/>
    <property type="match status" value="1"/>
</dbReference>
<feature type="binding site" evidence="9 10">
    <location>
        <position position="88"/>
    </location>
    <ligand>
        <name>ATP</name>
        <dbReference type="ChEBI" id="CHEBI:30616"/>
    </ligand>
</feature>
<dbReference type="CDD" id="cd04413">
    <property type="entry name" value="NDPk_I"/>
    <property type="match status" value="1"/>
</dbReference>
<dbReference type="InterPro" id="IPR023005">
    <property type="entry name" value="Nucleoside_diP_kinase_AS"/>
</dbReference>
<comment type="catalytic activity">
    <reaction evidence="9">
        <text>a ribonucleoside 5'-diphosphate + ATP = a ribonucleoside 5'-triphosphate + ADP</text>
        <dbReference type="Rhea" id="RHEA:18113"/>
        <dbReference type="ChEBI" id="CHEBI:30616"/>
        <dbReference type="ChEBI" id="CHEBI:57930"/>
        <dbReference type="ChEBI" id="CHEBI:61557"/>
        <dbReference type="ChEBI" id="CHEBI:456216"/>
        <dbReference type="EC" id="2.7.4.6"/>
    </reaction>
</comment>
<dbReference type="InterPro" id="IPR001564">
    <property type="entry name" value="Nucleoside_diP_kinase"/>
</dbReference>
<dbReference type="SUPFAM" id="SSF54919">
    <property type="entry name" value="Nucleoside diphosphate kinase, NDK"/>
    <property type="match status" value="1"/>
</dbReference>
<evidence type="ECO:0000256" key="8">
    <source>
        <dbReference type="ARBA" id="ARBA00047945"/>
    </source>
</evidence>
<feature type="binding site" evidence="9 10">
    <location>
        <position position="12"/>
    </location>
    <ligand>
        <name>ATP</name>
        <dbReference type="ChEBI" id="CHEBI:30616"/>
    </ligand>
</feature>
<dbReference type="InterPro" id="IPR034907">
    <property type="entry name" value="NDK-like_dom"/>
</dbReference>
<keyword evidence="9" id="KW-0597">Phosphoprotein</keyword>
<dbReference type="GO" id="GO:0006241">
    <property type="term" value="P:CTP biosynthetic process"/>
    <property type="evidence" value="ECO:0007669"/>
    <property type="project" value="UniProtKB-UniRule"/>
</dbReference>
<keyword evidence="9" id="KW-0479">Metal-binding</keyword>
<dbReference type="PRINTS" id="PR01243">
    <property type="entry name" value="NUCDPKINASE"/>
</dbReference>
<evidence type="ECO:0000256" key="12">
    <source>
        <dbReference type="RuleBase" id="RU004013"/>
    </source>
</evidence>
<evidence type="ECO:0000256" key="6">
    <source>
        <dbReference type="ARBA" id="ARBA00022840"/>
    </source>
</evidence>
<dbReference type="Proteomes" id="UP000823928">
    <property type="component" value="Unassembled WGS sequence"/>
</dbReference>
<feature type="binding site" evidence="9 10">
    <location>
        <position position="115"/>
    </location>
    <ligand>
        <name>ATP</name>
        <dbReference type="ChEBI" id="CHEBI:30616"/>
    </ligand>
</feature>
<reference evidence="14" key="1">
    <citation type="submission" date="2020-10" db="EMBL/GenBank/DDBJ databases">
        <authorList>
            <person name="Gilroy R."/>
        </authorList>
    </citation>
    <scope>NUCLEOTIDE SEQUENCE</scope>
    <source>
        <strain evidence="14">6276</strain>
    </source>
</reference>
<comment type="subunit">
    <text evidence="9">Homotetramer.</text>
</comment>
<feature type="binding site" evidence="9 10">
    <location>
        <position position="94"/>
    </location>
    <ligand>
        <name>ATP</name>
        <dbReference type="ChEBI" id="CHEBI:30616"/>
    </ligand>
</feature>
<keyword evidence="5 9" id="KW-0418">Kinase</keyword>
<evidence type="ECO:0000256" key="2">
    <source>
        <dbReference type="ARBA" id="ARBA00008142"/>
    </source>
</evidence>
<feature type="domain" description="Nucleoside diphosphate kinase-like" evidence="13">
    <location>
        <begin position="4"/>
        <end position="141"/>
    </location>
</feature>
<dbReference type="InterPro" id="IPR036850">
    <property type="entry name" value="NDK-like_dom_sf"/>
</dbReference>
<dbReference type="GO" id="GO:0005524">
    <property type="term" value="F:ATP binding"/>
    <property type="evidence" value="ECO:0007669"/>
    <property type="project" value="UniProtKB-UniRule"/>
</dbReference>
<keyword evidence="6 9" id="KW-0067">ATP-binding</keyword>
<reference evidence="14" key="2">
    <citation type="journal article" date="2021" name="PeerJ">
        <title>Extensive microbial diversity within the chicken gut microbiome revealed by metagenomics and culture.</title>
        <authorList>
            <person name="Gilroy R."/>
            <person name="Ravi A."/>
            <person name="Getino M."/>
            <person name="Pursley I."/>
            <person name="Horton D.L."/>
            <person name="Alikhan N.F."/>
            <person name="Baker D."/>
            <person name="Gharbi K."/>
            <person name="Hall N."/>
            <person name="Watson M."/>
            <person name="Adriaenssens E.M."/>
            <person name="Foster-Nyarko E."/>
            <person name="Jarju S."/>
            <person name="Secka A."/>
            <person name="Antonio M."/>
            <person name="Oren A."/>
            <person name="Chaudhuri R.R."/>
            <person name="La Ragione R."/>
            <person name="Hildebrand F."/>
            <person name="Pallen M.J."/>
        </authorList>
    </citation>
    <scope>NUCLEOTIDE SEQUENCE</scope>
    <source>
        <strain evidence="14">6276</strain>
    </source>
</reference>
<evidence type="ECO:0000256" key="10">
    <source>
        <dbReference type="PROSITE-ProRule" id="PRU00706"/>
    </source>
</evidence>
<name>A0A9D1EZN6_9BACT</name>
<organism evidence="14 15">
    <name type="scientific">Candidatus Scatousia excrementigallinarum</name>
    <dbReference type="NCBI Taxonomy" id="2840935"/>
    <lineage>
        <taxon>Bacteria</taxon>
        <taxon>Candidatus Scatousia</taxon>
    </lineage>
</organism>
<evidence type="ECO:0000313" key="15">
    <source>
        <dbReference type="Proteomes" id="UP000823928"/>
    </source>
</evidence>
<dbReference type="GO" id="GO:0005737">
    <property type="term" value="C:cytoplasm"/>
    <property type="evidence" value="ECO:0007669"/>
    <property type="project" value="UniProtKB-SubCell"/>
</dbReference>
<dbReference type="FunFam" id="3.30.70.141:FF:000002">
    <property type="entry name" value="Nucleoside diphosphate kinase"/>
    <property type="match status" value="1"/>
</dbReference>
<comment type="catalytic activity">
    <reaction evidence="9 12">
        <text>a 2'-deoxyribonucleoside 5'-diphosphate + ATP = a 2'-deoxyribonucleoside 5'-triphosphate + ADP</text>
        <dbReference type="Rhea" id="RHEA:44640"/>
        <dbReference type="ChEBI" id="CHEBI:30616"/>
        <dbReference type="ChEBI" id="CHEBI:61560"/>
        <dbReference type="ChEBI" id="CHEBI:73316"/>
        <dbReference type="ChEBI" id="CHEBI:456216"/>
        <dbReference type="EC" id="2.7.4.6"/>
    </reaction>
</comment>
<dbReference type="GO" id="GO:0046872">
    <property type="term" value="F:metal ion binding"/>
    <property type="evidence" value="ECO:0007669"/>
    <property type="project" value="UniProtKB-KW"/>
</dbReference>
<dbReference type="PROSITE" id="PS00469">
    <property type="entry name" value="NDPK"/>
    <property type="match status" value="1"/>
</dbReference>
<evidence type="ECO:0000256" key="11">
    <source>
        <dbReference type="RuleBase" id="RU004011"/>
    </source>
</evidence>
<comment type="catalytic activity">
    <reaction evidence="8">
        <text>dZDP + ATP = dZTP + ADP</text>
        <dbReference type="Rhea" id="RHEA:67644"/>
        <dbReference type="ChEBI" id="CHEBI:30616"/>
        <dbReference type="ChEBI" id="CHEBI:172929"/>
        <dbReference type="ChEBI" id="CHEBI:172931"/>
        <dbReference type="ChEBI" id="CHEBI:456216"/>
    </reaction>
</comment>
<evidence type="ECO:0000259" key="13">
    <source>
        <dbReference type="SMART" id="SM00562"/>
    </source>
</evidence>
<keyword evidence="9" id="KW-0963">Cytoplasm</keyword>
<dbReference type="GO" id="GO:0004550">
    <property type="term" value="F:nucleoside diphosphate kinase activity"/>
    <property type="evidence" value="ECO:0007669"/>
    <property type="project" value="UniProtKB-UniRule"/>
</dbReference>
<comment type="function">
    <text evidence="9">Major role in the synthesis of nucleoside triphosphates other than ATP. The ATP gamma phosphate is transferred to the NDP beta phosphate via a ping-pong mechanism, using a phosphorylated active-site intermediate.</text>
</comment>
<dbReference type="GO" id="GO:0006228">
    <property type="term" value="P:UTP biosynthetic process"/>
    <property type="evidence" value="ECO:0007669"/>
    <property type="project" value="UniProtKB-UniRule"/>
</dbReference>
<dbReference type="NCBIfam" id="NF001908">
    <property type="entry name" value="PRK00668.1"/>
    <property type="match status" value="1"/>
</dbReference>
<feature type="binding site" evidence="9 10">
    <location>
        <position position="105"/>
    </location>
    <ligand>
        <name>ATP</name>
        <dbReference type="ChEBI" id="CHEBI:30616"/>
    </ligand>
</feature>
<evidence type="ECO:0000256" key="9">
    <source>
        <dbReference type="HAMAP-Rule" id="MF_00451"/>
    </source>
</evidence>
<sequence length="156" mass="17738">MHTEERTFVAIKPDGVKRGCVGEIINRFEKKGYKLIGMKMLQVDEELASKHYEEHINKPFYPNLVKYITSGPIVAMVFQGYKAVQGIRHLLGATDPCEADVGSIRADYAQLKEYNTVHGSDSVESAEREINIYFKPEELCTNYKNMMELVTEGVDE</sequence>
<gene>
    <name evidence="9 14" type="primary">ndk</name>
    <name evidence="14" type="ORF">IAC10_09620</name>
</gene>
<dbReference type="Pfam" id="PF00334">
    <property type="entry name" value="NDK"/>
    <property type="match status" value="1"/>
</dbReference>
<accession>A0A9D1EZN6</accession>
<comment type="caution">
    <text evidence="14">The sequence shown here is derived from an EMBL/GenBank/DDBJ whole genome shotgun (WGS) entry which is preliminary data.</text>
</comment>
<comment type="subcellular location">
    <subcellularLocation>
        <location evidence="9">Cytoplasm</location>
    </subcellularLocation>
</comment>
<protein>
    <recommendedName>
        <fullName evidence="9 12">Nucleoside diphosphate kinase</fullName>
        <shortName evidence="9">NDK</shortName>
        <shortName evidence="9">NDP kinase</shortName>
        <ecNumber evidence="9 12">2.7.4.6</ecNumber>
    </recommendedName>
    <alternativeName>
        <fullName evidence="9">Nucleoside-2-P kinase</fullName>
    </alternativeName>
</protein>
<feature type="active site" description="Pros-phosphohistidine intermediate" evidence="9 10">
    <location>
        <position position="118"/>
    </location>
</feature>
<comment type="similarity">
    <text evidence="2 9 10 11">Belongs to the NDK family.</text>
</comment>
<dbReference type="HAMAP" id="MF_00451">
    <property type="entry name" value="NDP_kinase"/>
    <property type="match status" value="1"/>
</dbReference>
<keyword evidence="3 9" id="KW-0808">Transferase</keyword>
<dbReference type="GO" id="GO:0006183">
    <property type="term" value="P:GTP biosynthetic process"/>
    <property type="evidence" value="ECO:0007669"/>
    <property type="project" value="UniProtKB-UniRule"/>
</dbReference>
<dbReference type="EMBL" id="DVIU01000189">
    <property type="protein sequence ID" value="HIS36866.1"/>
    <property type="molecule type" value="Genomic_DNA"/>
</dbReference>
<evidence type="ECO:0000313" key="14">
    <source>
        <dbReference type="EMBL" id="HIS36866.1"/>
    </source>
</evidence>
<keyword evidence="9" id="KW-0546">Nucleotide metabolism</keyword>
<keyword evidence="4 9" id="KW-0547">Nucleotide-binding</keyword>
<evidence type="ECO:0000256" key="3">
    <source>
        <dbReference type="ARBA" id="ARBA00022679"/>
    </source>
</evidence>
<comment type="cofactor">
    <cofactor evidence="1 9">
        <name>Mg(2+)</name>
        <dbReference type="ChEBI" id="CHEBI:18420"/>
    </cofactor>
</comment>
<evidence type="ECO:0000256" key="7">
    <source>
        <dbReference type="ARBA" id="ARBA00024802"/>
    </source>
</evidence>
<feature type="binding site" evidence="9 10">
    <location>
        <position position="60"/>
    </location>
    <ligand>
        <name>ATP</name>
        <dbReference type="ChEBI" id="CHEBI:30616"/>
    </ligand>
</feature>
<dbReference type="SMART" id="SM00562">
    <property type="entry name" value="NDK"/>
    <property type="match status" value="1"/>
</dbReference>
<evidence type="ECO:0000256" key="1">
    <source>
        <dbReference type="ARBA" id="ARBA00001946"/>
    </source>
</evidence>